<feature type="transmembrane region" description="Helical" evidence="5">
    <location>
        <begin position="182"/>
        <end position="204"/>
    </location>
</feature>
<keyword evidence="3 5" id="KW-1133">Transmembrane helix</keyword>
<evidence type="ECO:0000256" key="2">
    <source>
        <dbReference type="ARBA" id="ARBA00022692"/>
    </source>
</evidence>
<feature type="domain" description="Ion transport" evidence="6">
    <location>
        <begin position="52"/>
        <end position="203"/>
    </location>
</feature>
<dbReference type="GO" id="GO:0099604">
    <property type="term" value="F:ligand-gated calcium channel activity"/>
    <property type="evidence" value="ECO:0007669"/>
    <property type="project" value="TreeGrafter"/>
</dbReference>
<dbReference type="PANTHER" id="PTHR13800:SF5">
    <property type="entry name" value="TRANSIENT RECEPTOR POTENTIAL CATION CHANNEL SUBFAMILY M MEMBER 5"/>
    <property type="match status" value="1"/>
</dbReference>
<evidence type="ECO:0000256" key="3">
    <source>
        <dbReference type="ARBA" id="ARBA00022989"/>
    </source>
</evidence>
<evidence type="ECO:0000256" key="5">
    <source>
        <dbReference type="SAM" id="Phobius"/>
    </source>
</evidence>
<accession>A0A8C5S2C6</accession>
<name>A0A8C5S2C6_LATLA</name>
<feature type="transmembrane region" description="Helical" evidence="5">
    <location>
        <begin position="37"/>
        <end position="63"/>
    </location>
</feature>
<comment type="subcellular location">
    <subcellularLocation>
        <location evidence="1">Membrane</location>
        <topology evidence="1">Multi-pass membrane protein</topology>
    </subcellularLocation>
</comment>
<dbReference type="GO" id="GO:0005886">
    <property type="term" value="C:plasma membrane"/>
    <property type="evidence" value="ECO:0007669"/>
    <property type="project" value="TreeGrafter"/>
</dbReference>
<proteinExistence type="predicted"/>
<dbReference type="AlphaFoldDB" id="A0A8C5S2C6"/>
<dbReference type="InterPro" id="IPR005821">
    <property type="entry name" value="Ion_trans_dom"/>
</dbReference>
<reference evidence="7" key="2">
    <citation type="submission" date="2025-09" db="UniProtKB">
        <authorList>
            <consortium name="Ensembl"/>
        </authorList>
    </citation>
    <scope>IDENTIFICATION</scope>
</reference>
<dbReference type="InterPro" id="IPR050927">
    <property type="entry name" value="TRPM"/>
</dbReference>
<feature type="transmembrane region" description="Helical" evidence="5">
    <location>
        <begin position="144"/>
        <end position="162"/>
    </location>
</feature>
<reference evidence="7" key="1">
    <citation type="submission" date="2025-08" db="UniProtKB">
        <authorList>
            <consortium name="Ensembl"/>
        </authorList>
    </citation>
    <scope>IDENTIFICATION</scope>
</reference>
<evidence type="ECO:0000313" key="8">
    <source>
        <dbReference type="Proteomes" id="UP000694406"/>
    </source>
</evidence>
<sequence>MGLFFHFCRTDARPEAEPACGNIAYATFMFTRWKKFWTAPITVFMGNVVMYFAFLFLFAYVLLVDFKPPPRGPATKENILYFWVFTLVLEEIRQVGDLLCLYVEDNWNKCDMLAISLFITGITCRYNVSSPSRMFKSTFHDGRTVLAIDFMVFTLRLIHIFAIHKQLGPKIIIVERMVSDVFFFLFFLSVWLIAYGVATQALLYPDDSRAEWIFRRVLYRPYLQIFGQIPLDKIDCEFNLQYLKLYTFENNILFRNADIFWKFQRYNLIVEYHGRPAFAPPFIIIDHIKLILRKLLQKTEHKKEHLGKLWGEW</sequence>
<dbReference type="GO" id="GO:0005227">
    <property type="term" value="F:calcium-activated cation channel activity"/>
    <property type="evidence" value="ECO:0007669"/>
    <property type="project" value="TreeGrafter"/>
</dbReference>
<protein>
    <recommendedName>
        <fullName evidence="6">Ion transport domain-containing protein</fullName>
    </recommendedName>
</protein>
<dbReference type="Ensembl" id="ENSLLTT00000010790.1">
    <property type="protein sequence ID" value="ENSLLTP00000010408.1"/>
    <property type="gene ID" value="ENSLLTG00000006755.1"/>
</dbReference>
<dbReference type="PANTHER" id="PTHR13800">
    <property type="entry name" value="TRANSIENT RECEPTOR POTENTIAL CATION CHANNEL, SUBFAMILY M, MEMBER 6"/>
    <property type="match status" value="1"/>
</dbReference>
<keyword evidence="4 5" id="KW-0472">Membrane</keyword>
<keyword evidence="8" id="KW-1185">Reference proteome</keyword>
<evidence type="ECO:0000256" key="1">
    <source>
        <dbReference type="ARBA" id="ARBA00004141"/>
    </source>
</evidence>
<dbReference type="GeneTree" id="ENSGT00940000160588"/>
<evidence type="ECO:0000256" key="4">
    <source>
        <dbReference type="ARBA" id="ARBA00023136"/>
    </source>
</evidence>
<dbReference type="Pfam" id="PF00520">
    <property type="entry name" value="Ion_trans"/>
    <property type="match status" value="1"/>
</dbReference>
<keyword evidence="2 5" id="KW-0812">Transmembrane</keyword>
<evidence type="ECO:0000313" key="7">
    <source>
        <dbReference type="Ensembl" id="ENSLLTP00000010408.1"/>
    </source>
</evidence>
<evidence type="ECO:0000259" key="6">
    <source>
        <dbReference type="Pfam" id="PF00520"/>
    </source>
</evidence>
<organism evidence="7 8">
    <name type="scientific">Laticauda laticaudata</name>
    <name type="common">Blue-ringed sea krait</name>
    <name type="synonym">Blue-lipped sea krait</name>
    <dbReference type="NCBI Taxonomy" id="8630"/>
    <lineage>
        <taxon>Eukaryota</taxon>
        <taxon>Metazoa</taxon>
        <taxon>Chordata</taxon>
        <taxon>Craniata</taxon>
        <taxon>Vertebrata</taxon>
        <taxon>Euteleostomi</taxon>
        <taxon>Lepidosauria</taxon>
        <taxon>Squamata</taxon>
        <taxon>Bifurcata</taxon>
        <taxon>Unidentata</taxon>
        <taxon>Episquamata</taxon>
        <taxon>Toxicofera</taxon>
        <taxon>Serpentes</taxon>
        <taxon>Colubroidea</taxon>
        <taxon>Elapidae</taxon>
        <taxon>Laticaudinae</taxon>
        <taxon>Laticauda</taxon>
    </lineage>
</organism>
<dbReference type="Proteomes" id="UP000694406">
    <property type="component" value="Unplaced"/>
</dbReference>